<sequence length="1007" mass="108471">MCDARSVESPAISPVFVGRADEFTALSAALARATATGEPQFVLVGGEAGVGKTRLLEEFAAHACDQGAHTAVGGCLELGADGLPFAPFATALRALHRAVGDELTEAVAGREAELARLLPDLGAAAPGAHDQDGRARLFELTARLLERLTRERTVVLVIEDLHWSDRSTRELLGYLVRSVQSARLVVLATYRSDDVHRRHPLRPFLAELDRLRTVRRLELERLTPQEVREQFAGIRGVADPDRATVADIYARSEGNPFFVEELTLSCDGACGLSESLRDLLMVRVEGLPDAAQRVVRIAARNARVEHGLLQTVAGLSEDELIEGLRGAVGGNVLVPLEEGGAWGGAAYRFRHALLREAVLDDLLPGERTRLSRRYAEALEAEPSLVRPEERAARLASYWYHARDAAKALPAVLDAIADTRERHAYAEQTELLERAMELWDEVPEELRRTLPPLGSLESYPPCGCRIGAELELHFLDLLAEASVASRLDGQRDRGLGFVKKGLKLIDRMPGGDAMRAAWFWMERSRLVTGLGRGDGWAELARAMELIEGEKPSPVHADVLSHVAAWHMLHTQSEDTVPLATRAVEMARQVGADEVELHAGITLATLRSRTGETDAWISEMYRLRELALRIGAPRTVLRVLINLPDALLKMGLAREAVDEGLAGIEELRARGLHDGAAFCAANVVEALIALGEFDRAQVLLDTWRPSAVGSGTQTSLALHAAELALLRGDLDAVPALIDAARTHLGRNDRLPQWAIPLAVVEMGYAAARARYADALAVLEGMLEQLPLPGQDAYVWMLLAHGAGLAAELRDPSGVEGLVARLEATAAGLAERPTAPLDLVLRAQVARARGAFDPVALEAAAEAFGRLGYPHAVARLALARADALLAGGGSRTEAGELLAGAWDAAGRMGAVPLREEIGRLAGRARIPVGADSASDAESEDPVEAFGLTARERDVLRLVSAGRTNRQIAEELFISPKTASVHVSNLMAKLGVSGRGEAAALAHRMRLFEAV</sequence>
<comment type="caution">
    <text evidence="4">The sequence shown here is derived from an EMBL/GenBank/DDBJ whole genome shotgun (WGS) entry which is preliminary data.</text>
</comment>
<organism evidence="4 5">
    <name type="scientific">Streptomyces smaragdinus</name>
    <dbReference type="NCBI Taxonomy" id="2585196"/>
    <lineage>
        <taxon>Bacteria</taxon>
        <taxon>Bacillati</taxon>
        <taxon>Actinomycetota</taxon>
        <taxon>Actinomycetes</taxon>
        <taxon>Kitasatosporales</taxon>
        <taxon>Streptomycetaceae</taxon>
        <taxon>Streptomyces</taxon>
    </lineage>
</organism>
<dbReference type="EMBL" id="WEGJ01000005">
    <property type="protein sequence ID" value="MQY12149.1"/>
    <property type="molecule type" value="Genomic_DNA"/>
</dbReference>
<dbReference type="SUPFAM" id="SSF52540">
    <property type="entry name" value="P-loop containing nucleoside triphosphate hydrolases"/>
    <property type="match status" value="1"/>
</dbReference>
<accession>A0A7K0CFA7</accession>
<dbReference type="Pfam" id="PF13191">
    <property type="entry name" value="AAA_16"/>
    <property type="match status" value="1"/>
</dbReference>
<dbReference type="GO" id="GO:0004016">
    <property type="term" value="F:adenylate cyclase activity"/>
    <property type="evidence" value="ECO:0007669"/>
    <property type="project" value="TreeGrafter"/>
</dbReference>
<dbReference type="InterPro" id="IPR000792">
    <property type="entry name" value="Tscrpt_reg_LuxR_C"/>
</dbReference>
<dbReference type="CDD" id="cd06170">
    <property type="entry name" value="LuxR_C_like"/>
    <property type="match status" value="1"/>
</dbReference>
<dbReference type="GO" id="GO:0005524">
    <property type="term" value="F:ATP binding"/>
    <property type="evidence" value="ECO:0007669"/>
    <property type="project" value="UniProtKB-KW"/>
</dbReference>
<dbReference type="GO" id="GO:0003677">
    <property type="term" value="F:DNA binding"/>
    <property type="evidence" value="ECO:0007669"/>
    <property type="project" value="InterPro"/>
</dbReference>
<dbReference type="Gene3D" id="1.10.10.10">
    <property type="entry name" value="Winged helix-like DNA-binding domain superfamily/Winged helix DNA-binding domain"/>
    <property type="match status" value="1"/>
</dbReference>
<protein>
    <recommendedName>
        <fullName evidence="3">HTH luxR-type domain-containing protein</fullName>
    </recommendedName>
</protein>
<dbReference type="PRINTS" id="PR00038">
    <property type="entry name" value="HTHLUXR"/>
</dbReference>
<dbReference type="SMART" id="SM00382">
    <property type="entry name" value="AAA"/>
    <property type="match status" value="1"/>
</dbReference>
<dbReference type="InterPro" id="IPR003593">
    <property type="entry name" value="AAA+_ATPase"/>
</dbReference>
<evidence type="ECO:0000313" key="5">
    <source>
        <dbReference type="Proteomes" id="UP000466345"/>
    </source>
</evidence>
<evidence type="ECO:0000259" key="3">
    <source>
        <dbReference type="PROSITE" id="PS50043"/>
    </source>
</evidence>
<dbReference type="PANTHER" id="PTHR16305:SF35">
    <property type="entry name" value="TRANSCRIPTIONAL ACTIVATOR DOMAIN"/>
    <property type="match status" value="1"/>
</dbReference>
<dbReference type="InterPro" id="IPR027417">
    <property type="entry name" value="P-loop_NTPase"/>
</dbReference>
<dbReference type="OrthoDB" id="5476461at2"/>
<dbReference type="AlphaFoldDB" id="A0A7K0CFA7"/>
<dbReference type="Gene3D" id="3.40.50.300">
    <property type="entry name" value="P-loop containing nucleotide triphosphate hydrolases"/>
    <property type="match status" value="1"/>
</dbReference>
<dbReference type="PROSITE" id="PS50043">
    <property type="entry name" value="HTH_LUXR_2"/>
    <property type="match status" value="1"/>
</dbReference>
<dbReference type="CDD" id="cd01983">
    <property type="entry name" value="SIMIBI"/>
    <property type="match status" value="1"/>
</dbReference>
<dbReference type="GO" id="GO:0005737">
    <property type="term" value="C:cytoplasm"/>
    <property type="evidence" value="ECO:0007669"/>
    <property type="project" value="TreeGrafter"/>
</dbReference>
<dbReference type="GO" id="GO:0006355">
    <property type="term" value="P:regulation of DNA-templated transcription"/>
    <property type="evidence" value="ECO:0007669"/>
    <property type="project" value="InterPro"/>
</dbReference>
<dbReference type="RefSeq" id="WP_153451508.1">
    <property type="nucleotide sequence ID" value="NZ_WEGJ01000005.1"/>
</dbReference>
<gene>
    <name evidence="4" type="ORF">SRB5_22790</name>
</gene>
<feature type="domain" description="HTH luxR-type" evidence="3">
    <location>
        <begin position="937"/>
        <end position="1002"/>
    </location>
</feature>
<dbReference type="SUPFAM" id="SSF46894">
    <property type="entry name" value="C-terminal effector domain of the bipartite response regulators"/>
    <property type="match status" value="1"/>
</dbReference>
<evidence type="ECO:0000313" key="4">
    <source>
        <dbReference type="EMBL" id="MQY12149.1"/>
    </source>
</evidence>
<evidence type="ECO:0000256" key="2">
    <source>
        <dbReference type="ARBA" id="ARBA00022840"/>
    </source>
</evidence>
<dbReference type="PANTHER" id="PTHR16305">
    <property type="entry name" value="TESTICULAR SOLUBLE ADENYLYL CYCLASE"/>
    <property type="match status" value="1"/>
</dbReference>
<dbReference type="InterPro" id="IPR016032">
    <property type="entry name" value="Sig_transdc_resp-reg_C-effctor"/>
</dbReference>
<reference evidence="4 5" key="1">
    <citation type="submission" date="2019-10" db="EMBL/GenBank/DDBJ databases">
        <title>Streptomyces smaragdinus sp. nov. and Streptomyces fabii sp. nov., isolated from the gut of fungus growing-termite Macrotermes natalensis.</title>
        <authorList>
            <person name="Schwitalla J."/>
            <person name="Benndorf R."/>
            <person name="Martin K."/>
            <person name="De Beer W."/>
            <person name="Kaster A.-K."/>
            <person name="Vollmers J."/>
            <person name="Poulsen M."/>
            <person name="Beemelmanns C."/>
        </authorList>
    </citation>
    <scope>NUCLEOTIDE SEQUENCE [LARGE SCALE GENOMIC DNA]</scope>
    <source>
        <strain evidence="4 5">RB5</strain>
    </source>
</reference>
<evidence type="ECO:0000256" key="1">
    <source>
        <dbReference type="ARBA" id="ARBA00022741"/>
    </source>
</evidence>
<keyword evidence="2" id="KW-0067">ATP-binding</keyword>
<dbReference type="Pfam" id="PF00196">
    <property type="entry name" value="GerE"/>
    <property type="match status" value="1"/>
</dbReference>
<keyword evidence="5" id="KW-1185">Reference proteome</keyword>
<dbReference type="Proteomes" id="UP000466345">
    <property type="component" value="Unassembled WGS sequence"/>
</dbReference>
<name>A0A7K0CFA7_9ACTN</name>
<keyword evidence="1" id="KW-0547">Nucleotide-binding</keyword>
<dbReference type="InterPro" id="IPR041664">
    <property type="entry name" value="AAA_16"/>
</dbReference>
<dbReference type="InterPro" id="IPR036388">
    <property type="entry name" value="WH-like_DNA-bd_sf"/>
</dbReference>
<proteinExistence type="predicted"/>
<dbReference type="SMART" id="SM00421">
    <property type="entry name" value="HTH_LUXR"/>
    <property type="match status" value="1"/>
</dbReference>